<evidence type="ECO:0000313" key="1">
    <source>
        <dbReference type="EMBL" id="KAI5652840.1"/>
    </source>
</evidence>
<keyword evidence="2" id="KW-1185">Reference proteome</keyword>
<dbReference type="EMBL" id="CM044707">
    <property type="protein sequence ID" value="KAI5652840.1"/>
    <property type="molecule type" value="Genomic_DNA"/>
</dbReference>
<sequence>MYRQEKDTRYFNISTSKSAWHDLKETARSFQSKHSSVEKHLGNIRRRLEQRVYEHEMGGYHENHRYQAYLEKDSYYEVGQSFWNRNEGNGRDFQEVYETYEDSRYSYMDDGHLYPYEQEARYYAKETYESQESMKSFLYEEKFANNIQCEKKYVSLLSRKTEARKTCAQKKVRFEEQRREVRVISNEHIGEKLMSILERKVPLVNLVDLGARSTKMRSVYKIPRSDARMIHVREKKVMKEEKERKQERDFM</sequence>
<accession>A0ACB9ZW47</accession>
<name>A0ACB9ZW47_CATRO</name>
<reference evidence="2" key="1">
    <citation type="journal article" date="2023" name="Nat. Plants">
        <title>Single-cell RNA sequencing provides a high-resolution roadmap for understanding the multicellular compartmentation of specialized metabolism.</title>
        <authorList>
            <person name="Sun S."/>
            <person name="Shen X."/>
            <person name="Li Y."/>
            <person name="Li Y."/>
            <person name="Wang S."/>
            <person name="Li R."/>
            <person name="Zhang H."/>
            <person name="Shen G."/>
            <person name="Guo B."/>
            <person name="Wei J."/>
            <person name="Xu J."/>
            <person name="St-Pierre B."/>
            <person name="Chen S."/>
            <person name="Sun C."/>
        </authorList>
    </citation>
    <scope>NUCLEOTIDE SEQUENCE [LARGE SCALE GENOMIC DNA]</scope>
</reference>
<evidence type="ECO:0000313" key="2">
    <source>
        <dbReference type="Proteomes" id="UP001060085"/>
    </source>
</evidence>
<proteinExistence type="predicted"/>
<organism evidence="1 2">
    <name type="scientific">Catharanthus roseus</name>
    <name type="common">Madagascar periwinkle</name>
    <name type="synonym">Vinca rosea</name>
    <dbReference type="NCBI Taxonomy" id="4058"/>
    <lineage>
        <taxon>Eukaryota</taxon>
        <taxon>Viridiplantae</taxon>
        <taxon>Streptophyta</taxon>
        <taxon>Embryophyta</taxon>
        <taxon>Tracheophyta</taxon>
        <taxon>Spermatophyta</taxon>
        <taxon>Magnoliopsida</taxon>
        <taxon>eudicotyledons</taxon>
        <taxon>Gunneridae</taxon>
        <taxon>Pentapetalae</taxon>
        <taxon>asterids</taxon>
        <taxon>lamiids</taxon>
        <taxon>Gentianales</taxon>
        <taxon>Apocynaceae</taxon>
        <taxon>Rauvolfioideae</taxon>
        <taxon>Vinceae</taxon>
        <taxon>Catharanthinae</taxon>
        <taxon>Catharanthus</taxon>
    </lineage>
</organism>
<dbReference type="Proteomes" id="UP001060085">
    <property type="component" value="Linkage Group LG07"/>
</dbReference>
<gene>
    <name evidence="1" type="ORF">M9H77_30027</name>
</gene>
<comment type="caution">
    <text evidence="1">The sequence shown here is derived from an EMBL/GenBank/DDBJ whole genome shotgun (WGS) entry which is preliminary data.</text>
</comment>
<protein>
    <submittedName>
        <fullName evidence="1">Uncharacterized protein</fullName>
    </submittedName>
</protein>